<dbReference type="SUPFAM" id="SSF52540">
    <property type="entry name" value="P-loop containing nucleoside triphosphate hydrolases"/>
    <property type="match status" value="1"/>
</dbReference>
<keyword evidence="3" id="KW-1185">Reference proteome</keyword>
<feature type="domain" description="Guanylate kinase-like" evidence="1">
    <location>
        <begin position="174"/>
        <end position="358"/>
    </location>
</feature>
<sequence>MDEKNCMPYRVIHEQSNYAKENLLKRVRIDAETLSAMAILKWCNGLMVRDVGDDRFENIKPADIIMTANGKNVHLLADLDNLTGDVELCLYPAPIHLLPTVFDRLIDDAYNSSTDAANPTRRRLTIHLNRDDVVQELRRDGDWALVRKIGDLSQVGHVPIGRLARVALTSPFAVNVLVLVGAIGSGRRTLKRMLLRTAPHLFTTVVPVTSRAPSPNEVKNRDYAFLRKEEILAKIRNNEMVEYGYFNHQLYGTTIESVRQSMREGRLVVIDGSPNCLDVLCGADRDEFKPFVVHITPPPLDEFVHLESLKEASRSLTTLEMITRDSESIAQLCRGRIDVTLVNRNVDVTFKRLIEALEGVQI</sequence>
<dbReference type="SMART" id="SM00072">
    <property type="entry name" value="GuKc"/>
    <property type="match status" value="1"/>
</dbReference>
<dbReference type="OrthoDB" id="65789at2759"/>
<protein>
    <recommendedName>
        <fullName evidence="1">Guanylate kinase-like domain-containing protein</fullName>
    </recommendedName>
</protein>
<name>A0A8S1F5J1_9PELO</name>
<evidence type="ECO:0000313" key="3">
    <source>
        <dbReference type="Proteomes" id="UP000494206"/>
    </source>
</evidence>
<dbReference type="Proteomes" id="UP000494206">
    <property type="component" value="Unassembled WGS sequence"/>
</dbReference>
<evidence type="ECO:0000259" key="1">
    <source>
        <dbReference type="PROSITE" id="PS50052"/>
    </source>
</evidence>
<gene>
    <name evidence="2" type="ORF">CBOVIS_LOCUS9324</name>
</gene>
<dbReference type="PANTHER" id="PTHR23122">
    <property type="entry name" value="MEMBRANE-ASSOCIATED GUANYLATE KINASE MAGUK"/>
    <property type="match status" value="1"/>
</dbReference>
<dbReference type="Pfam" id="PF00625">
    <property type="entry name" value="Guanylate_kin"/>
    <property type="match status" value="1"/>
</dbReference>
<proteinExistence type="predicted"/>
<dbReference type="InterPro" id="IPR027417">
    <property type="entry name" value="P-loop_NTPase"/>
</dbReference>
<comment type="caution">
    <text evidence="2">The sequence shown here is derived from an EMBL/GenBank/DDBJ whole genome shotgun (WGS) entry which is preliminary data.</text>
</comment>
<dbReference type="InterPro" id="IPR008144">
    <property type="entry name" value="Guanylate_kin-like_dom"/>
</dbReference>
<accession>A0A8S1F5J1</accession>
<dbReference type="AlphaFoldDB" id="A0A8S1F5J1"/>
<dbReference type="EMBL" id="CADEPM010000006">
    <property type="protein sequence ID" value="CAB3407386.1"/>
    <property type="molecule type" value="Genomic_DNA"/>
</dbReference>
<dbReference type="Gene3D" id="3.40.50.300">
    <property type="entry name" value="P-loop containing nucleotide triphosphate hydrolases"/>
    <property type="match status" value="1"/>
</dbReference>
<dbReference type="InterPro" id="IPR050716">
    <property type="entry name" value="MAGUK"/>
</dbReference>
<organism evidence="2 3">
    <name type="scientific">Caenorhabditis bovis</name>
    <dbReference type="NCBI Taxonomy" id="2654633"/>
    <lineage>
        <taxon>Eukaryota</taxon>
        <taxon>Metazoa</taxon>
        <taxon>Ecdysozoa</taxon>
        <taxon>Nematoda</taxon>
        <taxon>Chromadorea</taxon>
        <taxon>Rhabditida</taxon>
        <taxon>Rhabditina</taxon>
        <taxon>Rhabditomorpha</taxon>
        <taxon>Rhabditoidea</taxon>
        <taxon>Rhabditidae</taxon>
        <taxon>Peloderinae</taxon>
        <taxon>Caenorhabditis</taxon>
    </lineage>
</organism>
<evidence type="ECO:0000313" key="2">
    <source>
        <dbReference type="EMBL" id="CAB3407386.1"/>
    </source>
</evidence>
<dbReference type="PROSITE" id="PS50052">
    <property type="entry name" value="GUANYLATE_KINASE_2"/>
    <property type="match status" value="1"/>
</dbReference>
<dbReference type="InterPro" id="IPR008145">
    <property type="entry name" value="GK/Ca_channel_bsu"/>
</dbReference>
<reference evidence="2 3" key="1">
    <citation type="submission" date="2020-04" db="EMBL/GenBank/DDBJ databases">
        <authorList>
            <person name="Laetsch R D."/>
            <person name="Stevens L."/>
            <person name="Kumar S."/>
            <person name="Blaxter L. M."/>
        </authorList>
    </citation>
    <scope>NUCLEOTIDE SEQUENCE [LARGE SCALE GENOMIC DNA]</scope>
</reference>